<dbReference type="AlphaFoldDB" id="A0A8J5TLZ5"/>
<dbReference type="GO" id="GO:0005802">
    <property type="term" value="C:trans-Golgi network"/>
    <property type="evidence" value="ECO:0007669"/>
    <property type="project" value="TreeGrafter"/>
</dbReference>
<dbReference type="PANTHER" id="PTHR13465:SF2">
    <property type="entry name" value="PHAGOSOME ASSEMBLY FACTOR 1"/>
    <property type="match status" value="1"/>
</dbReference>
<proteinExistence type="inferred from homology"/>
<dbReference type="InterPro" id="IPR005373">
    <property type="entry name" value="PHAF1"/>
</dbReference>
<organism evidence="2 3">
    <name type="scientific">Homarus americanus</name>
    <name type="common">American lobster</name>
    <dbReference type="NCBI Taxonomy" id="6706"/>
    <lineage>
        <taxon>Eukaryota</taxon>
        <taxon>Metazoa</taxon>
        <taxon>Ecdysozoa</taxon>
        <taxon>Arthropoda</taxon>
        <taxon>Crustacea</taxon>
        <taxon>Multicrustacea</taxon>
        <taxon>Malacostraca</taxon>
        <taxon>Eumalacostraca</taxon>
        <taxon>Eucarida</taxon>
        <taxon>Decapoda</taxon>
        <taxon>Pleocyemata</taxon>
        <taxon>Astacidea</taxon>
        <taxon>Nephropoidea</taxon>
        <taxon>Nephropidae</taxon>
        <taxon>Homarus</taxon>
    </lineage>
</organism>
<evidence type="ECO:0000313" key="2">
    <source>
        <dbReference type="EMBL" id="KAG7175052.1"/>
    </source>
</evidence>
<dbReference type="GO" id="GO:0043001">
    <property type="term" value="P:Golgi to plasma membrane protein transport"/>
    <property type="evidence" value="ECO:0007669"/>
    <property type="project" value="TreeGrafter"/>
</dbReference>
<dbReference type="InterPro" id="IPR039156">
    <property type="entry name" value="PHAF1/BROMI"/>
</dbReference>
<name>A0A8J5TLZ5_HOMAM</name>
<dbReference type="Pfam" id="PF03676">
    <property type="entry name" value="PHAF1"/>
    <property type="match status" value="1"/>
</dbReference>
<dbReference type="EMBL" id="JAHLQT010006356">
    <property type="protein sequence ID" value="KAG7175052.1"/>
    <property type="molecule type" value="Genomic_DNA"/>
</dbReference>
<dbReference type="Proteomes" id="UP000747542">
    <property type="component" value="Unassembled WGS sequence"/>
</dbReference>
<gene>
    <name evidence="2" type="ORF">Hamer_G015270</name>
</gene>
<dbReference type="OrthoDB" id="411211at2759"/>
<accession>A0A8J5TLZ5</accession>
<keyword evidence="3" id="KW-1185">Reference proteome</keyword>
<comment type="caution">
    <text evidence="2">The sequence shown here is derived from an EMBL/GenBank/DDBJ whole genome shotgun (WGS) entry which is preliminary data.</text>
</comment>
<evidence type="ECO:0000256" key="1">
    <source>
        <dbReference type="ARBA" id="ARBA00024339"/>
    </source>
</evidence>
<sequence>MLELEVYPEQSLSSEKWDFVLGMHFSQAVAIIQHQVGTIRGVQVLYSDTTLLETDLILNLSNDGIQLYFDPVCQRLKVIEVFNMKTVKLKYCGIAFNSPEVVPSIEQIDHSFGATHPGIYDWERQILAINFPGLSFFFSVDQKYQPCLNKGLGSLQFPSGASPVVSKMLIYSGNNPNDTRAPPLPSSCIHNLIHLESLLVLRDMGKTKGLKLNLFTDDGRSRHHESRQTFTRNIHFGASCQEVAVALGAPSRIFYKSEDKMKIHNAHARKATTRSDFFFNYFTLGLDILFDAKTQRAKKFVLHTNFPGHYNFNMYHRCEFELPLTVPRQPEDATQLIDLPSTITVQSVTLWDTLGSRIKPRGRPVVLHRSSSTNTSNPFGSTFCHAYQDIIFEVMANGHIASVTLYESEEAA</sequence>
<protein>
    <submittedName>
        <fullName evidence="2">Uncharacterized protein</fullName>
    </submittedName>
</protein>
<dbReference type="PANTHER" id="PTHR13465">
    <property type="entry name" value="UPF0183 PROTEIN"/>
    <property type="match status" value="1"/>
</dbReference>
<reference evidence="2" key="1">
    <citation type="journal article" date="2021" name="Sci. Adv.">
        <title>The American lobster genome reveals insights on longevity, neural, and immune adaptations.</title>
        <authorList>
            <person name="Polinski J.M."/>
            <person name="Zimin A.V."/>
            <person name="Clark K.F."/>
            <person name="Kohn A.B."/>
            <person name="Sadowski N."/>
            <person name="Timp W."/>
            <person name="Ptitsyn A."/>
            <person name="Khanna P."/>
            <person name="Romanova D.Y."/>
            <person name="Williams P."/>
            <person name="Greenwood S.J."/>
            <person name="Moroz L.L."/>
            <person name="Walt D.R."/>
            <person name="Bodnar A.G."/>
        </authorList>
    </citation>
    <scope>NUCLEOTIDE SEQUENCE</scope>
    <source>
        <strain evidence="2">GMGI-L3</strain>
    </source>
</reference>
<evidence type="ECO:0000313" key="3">
    <source>
        <dbReference type="Proteomes" id="UP000747542"/>
    </source>
</evidence>
<comment type="similarity">
    <text evidence="1">Belongs to the PHAF1 family.</text>
</comment>